<comment type="similarity">
    <text evidence="8">Belongs to the P-Pant transferase superfamily. AcpS family.</text>
</comment>
<keyword evidence="1 8" id="KW-0444">Lipid biosynthesis</keyword>
<dbReference type="GO" id="GO:0008897">
    <property type="term" value="F:holo-[acyl-carrier-protein] synthase activity"/>
    <property type="evidence" value="ECO:0007669"/>
    <property type="project" value="UniProtKB-EC"/>
</dbReference>
<evidence type="ECO:0000256" key="5">
    <source>
        <dbReference type="ARBA" id="ARBA00022842"/>
    </source>
</evidence>
<feature type="binding site" evidence="8">
    <location>
        <position position="8"/>
    </location>
    <ligand>
        <name>Mg(2+)</name>
        <dbReference type="ChEBI" id="CHEBI:18420"/>
    </ligand>
</feature>
<evidence type="ECO:0000256" key="7">
    <source>
        <dbReference type="ARBA" id="ARBA00023160"/>
    </source>
</evidence>
<organism evidence="10 11">
    <name type="scientific">Granulicatella seriolae</name>
    <dbReference type="NCBI Taxonomy" id="2967226"/>
    <lineage>
        <taxon>Bacteria</taxon>
        <taxon>Bacillati</taxon>
        <taxon>Bacillota</taxon>
        <taxon>Bacilli</taxon>
        <taxon>Lactobacillales</taxon>
        <taxon>Carnobacteriaceae</taxon>
        <taxon>Granulicatella</taxon>
    </lineage>
</organism>
<dbReference type="Pfam" id="PF01648">
    <property type="entry name" value="ACPS"/>
    <property type="match status" value="1"/>
</dbReference>
<protein>
    <recommendedName>
        <fullName evidence="8">Holo-[acyl-carrier-protein] synthase</fullName>
        <shortName evidence="8">Holo-ACP synthase</shortName>
        <ecNumber evidence="8">2.7.8.7</ecNumber>
    </recommendedName>
    <alternativeName>
        <fullName evidence="8">4'-phosphopantetheinyl transferase AcpS</fullName>
    </alternativeName>
</protein>
<dbReference type="Gene3D" id="3.90.470.20">
    <property type="entry name" value="4'-phosphopantetheinyl transferase domain"/>
    <property type="match status" value="1"/>
</dbReference>
<name>A0ABT1WNV1_9LACT</name>
<reference evidence="10" key="3">
    <citation type="journal article" date="2023" name="Microbiol. Resour. Announc.">
        <title>Draft Genome Sequence of Granulicatella sp. Strain S8, Isolated from a Marine Fish, Seriola quinqueradiata.</title>
        <authorList>
            <person name="Lee M."/>
            <person name="Farooq A."/>
            <person name="Jeong J.B."/>
            <person name="Jung M.Y."/>
        </authorList>
    </citation>
    <scope>NUCLEOTIDE SEQUENCE</scope>
    <source>
        <strain evidence="10">S8</strain>
    </source>
</reference>
<dbReference type="InterPro" id="IPR002582">
    <property type="entry name" value="ACPS"/>
</dbReference>
<keyword evidence="11" id="KW-1185">Reference proteome</keyword>
<comment type="function">
    <text evidence="8">Transfers the 4'-phosphopantetheine moiety from coenzyme A to a Ser of acyl-carrier-protein.</text>
</comment>
<evidence type="ECO:0000259" key="9">
    <source>
        <dbReference type="Pfam" id="PF01648"/>
    </source>
</evidence>
<evidence type="ECO:0000256" key="2">
    <source>
        <dbReference type="ARBA" id="ARBA00022679"/>
    </source>
</evidence>
<keyword evidence="3 8" id="KW-0479">Metal-binding</keyword>
<keyword evidence="4 8" id="KW-0276">Fatty acid metabolism</keyword>
<keyword evidence="8" id="KW-0963">Cytoplasm</keyword>
<comment type="catalytic activity">
    <reaction evidence="8">
        <text>apo-[ACP] + CoA = holo-[ACP] + adenosine 3',5'-bisphosphate + H(+)</text>
        <dbReference type="Rhea" id="RHEA:12068"/>
        <dbReference type="Rhea" id="RHEA-COMP:9685"/>
        <dbReference type="Rhea" id="RHEA-COMP:9690"/>
        <dbReference type="ChEBI" id="CHEBI:15378"/>
        <dbReference type="ChEBI" id="CHEBI:29999"/>
        <dbReference type="ChEBI" id="CHEBI:57287"/>
        <dbReference type="ChEBI" id="CHEBI:58343"/>
        <dbReference type="ChEBI" id="CHEBI:64479"/>
        <dbReference type="EC" id="2.7.8.7"/>
    </reaction>
</comment>
<dbReference type="SUPFAM" id="SSF56214">
    <property type="entry name" value="4'-phosphopantetheinyl transferase"/>
    <property type="match status" value="1"/>
</dbReference>
<evidence type="ECO:0000313" key="10">
    <source>
        <dbReference type="EMBL" id="MCQ9210171.1"/>
    </source>
</evidence>
<reference evidence="10" key="1">
    <citation type="submission" date="2022-07" db="EMBL/GenBank/DDBJ databases">
        <authorList>
            <person name="Jung M.-Y."/>
            <person name="Lee M."/>
        </authorList>
    </citation>
    <scope>NUCLEOTIDE SEQUENCE</scope>
    <source>
        <strain evidence="10">S8</strain>
    </source>
</reference>
<dbReference type="NCBIfam" id="TIGR00556">
    <property type="entry name" value="pantethn_trn"/>
    <property type="match status" value="1"/>
</dbReference>
<dbReference type="HAMAP" id="MF_00101">
    <property type="entry name" value="AcpS"/>
    <property type="match status" value="1"/>
</dbReference>
<evidence type="ECO:0000256" key="3">
    <source>
        <dbReference type="ARBA" id="ARBA00022723"/>
    </source>
</evidence>
<sequence>MIIGLGMDAIELDRIKNAQEKRETFAERVLTKSELEVFNNYQGHRQMEYLAGRFAAKEAFAKAFGTGIGKEVSFHSIEIASDAKGKPFIKTSPFKQGKAHLTITHTRTDAYAVVMLED</sequence>
<keyword evidence="5 8" id="KW-0460">Magnesium</keyword>
<evidence type="ECO:0000313" key="11">
    <source>
        <dbReference type="Proteomes" id="UP001059480"/>
    </source>
</evidence>
<proteinExistence type="inferred from homology"/>
<dbReference type="EMBL" id="JANHNZ010000005">
    <property type="protein sequence ID" value="MCQ9210171.1"/>
    <property type="molecule type" value="Genomic_DNA"/>
</dbReference>
<dbReference type="Proteomes" id="UP001059480">
    <property type="component" value="Unassembled WGS sequence"/>
</dbReference>
<accession>A0ABT1WNV1</accession>
<evidence type="ECO:0000256" key="6">
    <source>
        <dbReference type="ARBA" id="ARBA00023098"/>
    </source>
</evidence>
<comment type="caution">
    <text evidence="10">The sequence shown here is derived from an EMBL/GenBank/DDBJ whole genome shotgun (WGS) entry which is preliminary data.</text>
</comment>
<keyword evidence="7 8" id="KW-0275">Fatty acid biosynthesis</keyword>
<keyword evidence="6 8" id="KW-0443">Lipid metabolism</keyword>
<feature type="binding site" evidence="8">
    <location>
        <position position="58"/>
    </location>
    <ligand>
        <name>Mg(2+)</name>
        <dbReference type="ChEBI" id="CHEBI:18420"/>
    </ligand>
</feature>
<gene>
    <name evidence="8 10" type="primary">acpS</name>
    <name evidence="10" type="ORF">NPA36_06365</name>
</gene>
<evidence type="ECO:0000256" key="4">
    <source>
        <dbReference type="ARBA" id="ARBA00022832"/>
    </source>
</evidence>
<reference evidence="10" key="2">
    <citation type="journal article" date="2023" name="Curr. Microbiol.">
        <title>Granulicatella seriolae sp. nov., a Novel Facultative Anaerobe Isolated from Yellowtail Marine Fish.</title>
        <authorList>
            <person name="Lee M."/>
            <person name="Choi Y.J."/>
            <person name="Farooq A."/>
            <person name="Jeong J.B."/>
            <person name="Jung M.Y."/>
        </authorList>
    </citation>
    <scope>NUCLEOTIDE SEQUENCE</scope>
    <source>
        <strain evidence="10">S8</strain>
    </source>
</reference>
<evidence type="ECO:0000256" key="1">
    <source>
        <dbReference type="ARBA" id="ARBA00022516"/>
    </source>
</evidence>
<keyword evidence="2 8" id="KW-0808">Transferase</keyword>
<dbReference type="NCBIfam" id="TIGR00516">
    <property type="entry name" value="acpS"/>
    <property type="match status" value="1"/>
</dbReference>
<dbReference type="EC" id="2.7.8.7" evidence="8"/>
<dbReference type="RefSeq" id="WP_256945366.1">
    <property type="nucleotide sequence ID" value="NZ_JANHNZ010000005.1"/>
</dbReference>
<feature type="domain" description="4'-phosphopantetheinyl transferase" evidence="9">
    <location>
        <begin position="4"/>
        <end position="101"/>
    </location>
</feature>
<dbReference type="InterPro" id="IPR008278">
    <property type="entry name" value="4-PPantetheinyl_Trfase_dom"/>
</dbReference>
<dbReference type="InterPro" id="IPR004568">
    <property type="entry name" value="Ppantetheine-prot_Trfase_dom"/>
</dbReference>
<comment type="subcellular location">
    <subcellularLocation>
        <location evidence="8">Cytoplasm</location>
    </subcellularLocation>
</comment>
<dbReference type="InterPro" id="IPR037143">
    <property type="entry name" value="4-PPantetheinyl_Trfase_dom_sf"/>
</dbReference>
<evidence type="ECO:0000256" key="8">
    <source>
        <dbReference type="HAMAP-Rule" id="MF_00101"/>
    </source>
</evidence>
<comment type="cofactor">
    <cofactor evidence="8">
        <name>Mg(2+)</name>
        <dbReference type="ChEBI" id="CHEBI:18420"/>
    </cofactor>
</comment>